<dbReference type="Gene3D" id="3.40.50.2000">
    <property type="entry name" value="Glycogen Phosphorylase B"/>
    <property type="match status" value="2"/>
</dbReference>
<organism evidence="3 4">
    <name type="scientific">Microbulbifer celer</name>
    <dbReference type="NCBI Taxonomy" id="435905"/>
    <lineage>
        <taxon>Bacteria</taxon>
        <taxon>Pseudomonadati</taxon>
        <taxon>Pseudomonadota</taxon>
        <taxon>Gammaproteobacteria</taxon>
        <taxon>Cellvibrionales</taxon>
        <taxon>Microbulbiferaceae</taxon>
        <taxon>Microbulbifer</taxon>
    </lineage>
</organism>
<dbReference type="RefSeq" id="WP_230437390.1">
    <property type="nucleotide sequence ID" value="NZ_CP087715.1"/>
</dbReference>
<feature type="domain" description="Glycosyl transferase family 1" evidence="1">
    <location>
        <begin position="190"/>
        <end position="343"/>
    </location>
</feature>
<reference evidence="4" key="1">
    <citation type="journal article" date="2019" name="Int. J. Syst. Evol. Microbiol.">
        <title>The Global Catalogue of Microorganisms (GCM) 10K type strain sequencing project: providing services to taxonomists for standard genome sequencing and annotation.</title>
        <authorList>
            <consortium name="The Broad Institute Genomics Platform"/>
            <consortium name="The Broad Institute Genome Sequencing Center for Infectious Disease"/>
            <person name="Wu L."/>
            <person name="Ma J."/>
        </authorList>
    </citation>
    <scope>NUCLEOTIDE SEQUENCE [LARGE SCALE GENOMIC DNA]</scope>
    <source>
        <strain evidence="4">CCUG 54356</strain>
    </source>
</reference>
<sequence>MKIVQLLPALNSGGVERGTLDLARALVKDGHESIVISSGGRLVEQLALEGSTHILRAVHRKSLTSLAQVRPLRKLIRELQPDILHVRSRVPAWLTWLAWRKLDPHTRPRLVSTAHGLYSINRYSAIMARSEQTIAISRCVKDYLQQNYARYLQAEPEIIYRGVDTEEFNTNTPLPENWLNGVCAEFPALTGKKWLLLPARLTRWKGQEDFIHLIAELVKTNPDAGNRFHGVILGGAEKNKEHFAEELQALAAKLGVTEHISFVGQRSDVRHWYRQATLVYNLSRKPEPFGRTVIEACAVGTPVIGYDIGGPAESLQICFAEGLVENGNAAQLRDKTRQLLDSPVRPELAPEFTLAHQAEKTMALYRRLLAEKKRP</sequence>
<dbReference type="EMBL" id="JBHTLR010000014">
    <property type="protein sequence ID" value="MFD1217355.1"/>
    <property type="molecule type" value="Genomic_DNA"/>
</dbReference>
<keyword evidence="4" id="KW-1185">Reference proteome</keyword>
<dbReference type="SUPFAM" id="SSF53756">
    <property type="entry name" value="UDP-Glycosyltransferase/glycogen phosphorylase"/>
    <property type="match status" value="1"/>
</dbReference>
<dbReference type="Pfam" id="PF13439">
    <property type="entry name" value="Glyco_transf_4"/>
    <property type="match status" value="1"/>
</dbReference>
<dbReference type="InterPro" id="IPR028098">
    <property type="entry name" value="Glyco_trans_4-like_N"/>
</dbReference>
<protein>
    <submittedName>
        <fullName evidence="3">Glycosyltransferase family 4 protein</fullName>
    </submittedName>
</protein>
<gene>
    <name evidence="3" type="ORF">ACFQ2X_12150</name>
</gene>
<evidence type="ECO:0000313" key="4">
    <source>
        <dbReference type="Proteomes" id="UP001597264"/>
    </source>
</evidence>
<dbReference type="PANTHER" id="PTHR12526:SF638">
    <property type="entry name" value="SPORE COAT PROTEIN SA"/>
    <property type="match status" value="1"/>
</dbReference>
<comment type="caution">
    <text evidence="3">The sequence shown here is derived from an EMBL/GenBank/DDBJ whole genome shotgun (WGS) entry which is preliminary data.</text>
</comment>
<name>A0ABW3UA02_9GAMM</name>
<dbReference type="Proteomes" id="UP001597264">
    <property type="component" value="Unassembled WGS sequence"/>
</dbReference>
<dbReference type="PANTHER" id="PTHR12526">
    <property type="entry name" value="GLYCOSYLTRANSFERASE"/>
    <property type="match status" value="1"/>
</dbReference>
<feature type="domain" description="Glycosyltransferase subfamily 4-like N-terminal" evidence="2">
    <location>
        <begin position="13"/>
        <end position="167"/>
    </location>
</feature>
<dbReference type="Pfam" id="PF00534">
    <property type="entry name" value="Glycos_transf_1"/>
    <property type="match status" value="1"/>
</dbReference>
<proteinExistence type="predicted"/>
<dbReference type="InterPro" id="IPR001296">
    <property type="entry name" value="Glyco_trans_1"/>
</dbReference>
<evidence type="ECO:0000259" key="2">
    <source>
        <dbReference type="Pfam" id="PF13439"/>
    </source>
</evidence>
<evidence type="ECO:0000259" key="1">
    <source>
        <dbReference type="Pfam" id="PF00534"/>
    </source>
</evidence>
<dbReference type="CDD" id="cd03819">
    <property type="entry name" value="GT4_WavL-like"/>
    <property type="match status" value="1"/>
</dbReference>
<evidence type="ECO:0000313" key="3">
    <source>
        <dbReference type="EMBL" id="MFD1217355.1"/>
    </source>
</evidence>
<accession>A0ABW3UA02</accession>